<accession>A0A0B6F5X7</accession>
<gene>
    <name evidence="1" type="ORF">CSING_09595</name>
</gene>
<protein>
    <recommendedName>
        <fullName evidence="3">HNH endonuclease</fullName>
    </recommendedName>
</protein>
<dbReference type="Proteomes" id="UP000031890">
    <property type="component" value="Chromosome"/>
</dbReference>
<organism evidence="1 2">
    <name type="scientific">Corynebacterium singulare</name>
    <dbReference type="NCBI Taxonomy" id="161899"/>
    <lineage>
        <taxon>Bacteria</taxon>
        <taxon>Bacillati</taxon>
        <taxon>Actinomycetota</taxon>
        <taxon>Actinomycetes</taxon>
        <taxon>Mycobacteriales</taxon>
        <taxon>Corynebacteriaceae</taxon>
        <taxon>Corynebacterium</taxon>
    </lineage>
</organism>
<dbReference type="HOGENOM" id="CLU_1275913_0_0_11"/>
<dbReference type="Gene3D" id="1.10.30.50">
    <property type="match status" value="1"/>
</dbReference>
<reference evidence="1 2" key="1">
    <citation type="journal article" date="2015" name="Genome Announc.">
        <title>Complete Genome Sequence and Annotation of Corynebacterium singulare DSM 44357, Isolated from a Human Semen Specimen.</title>
        <authorList>
            <person name="Merten M."/>
            <person name="Brinkrolf K."/>
            <person name="Albersmeier A."/>
            <person name="Kutter Y."/>
            <person name="Ruckert C."/>
            <person name="Tauch A."/>
        </authorList>
    </citation>
    <scope>NUCLEOTIDE SEQUENCE [LARGE SCALE GENOMIC DNA]</scope>
    <source>
        <strain evidence="1">IBS B52218</strain>
    </source>
</reference>
<name>A0A0B6F5X7_9CORY</name>
<sequence length="214" mass="23414">MVEIGLRQCTRCGEIKPLESGFDNDRTGADGKAGRCKDCRNASARERHNRNDGLQGALDNGFKRATRAGRRRRKITVEHLLHTWERNGIDPWKCYYTGVALTREPGLPNTRQLDHIEALAIKGSAGHTAGNIVPAAASYNGYKHDHRAVTRYLNAPEHLAPIASYAGLGDGMAGVDDSGTPLVPARVEFANTEDDAVTPPQMGYCQWLKTFAMA</sequence>
<evidence type="ECO:0000313" key="1">
    <source>
        <dbReference type="EMBL" id="AJI79436.1"/>
    </source>
</evidence>
<evidence type="ECO:0008006" key="3">
    <source>
        <dbReference type="Google" id="ProtNLM"/>
    </source>
</evidence>
<dbReference type="EMBL" id="CP010827">
    <property type="protein sequence ID" value="AJI79436.1"/>
    <property type="molecule type" value="Genomic_DNA"/>
</dbReference>
<evidence type="ECO:0000313" key="2">
    <source>
        <dbReference type="Proteomes" id="UP000031890"/>
    </source>
</evidence>
<dbReference type="AlphaFoldDB" id="A0A0B6F5X7"/>
<dbReference type="KEGG" id="csx:CSING_09595"/>
<proteinExistence type="predicted"/>